<sequence>MREMSRDLRTRHRDDRAELRVSIAHRRRCRRASKAKSTCWVIESKCRAGCDCRKEVYRGPEGLGAYHRITHKAGTLNGKADALSHQSDHQVGDEDNNTDQMVLKPEHFHIASTRCGHASVTADQSLLKRIRECSDKDQAVAKALEKVQNLGPPQLQKGFDEWNAEQGLLLFRGMVYVPKNAELQWDIVKIHHDSPIAGHGGRAKTLELVSWNYWWPGMSKLVNKYVSTCNVCNHTKTFPAKPQGLLKPNGIPERLWQIITTDMIIGLPKSDGFDLILVTTNRFTKQVHFSACHETLTAEGVADLYICDVFKHHGAPAKVISDRGPQFASKYLHMVYKCRDLGSSGWGKPNKGAGSVRLGLTEAMVSEAQT</sequence>
<dbReference type="InterPro" id="IPR036397">
    <property type="entry name" value="RNaseH_sf"/>
</dbReference>
<dbReference type="InterPro" id="IPR041588">
    <property type="entry name" value="Integrase_H2C2"/>
</dbReference>
<feature type="domain" description="Integrase zinc-binding" evidence="1">
    <location>
        <begin position="181"/>
        <end position="236"/>
    </location>
</feature>
<organism evidence="2 3">
    <name type="scientific">Rhodonia placenta</name>
    <dbReference type="NCBI Taxonomy" id="104341"/>
    <lineage>
        <taxon>Eukaryota</taxon>
        <taxon>Fungi</taxon>
        <taxon>Dikarya</taxon>
        <taxon>Basidiomycota</taxon>
        <taxon>Agaricomycotina</taxon>
        <taxon>Agaricomycetes</taxon>
        <taxon>Polyporales</taxon>
        <taxon>Adustoporiaceae</taxon>
        <taxon>Rhodonia</taxon>
    </lineage>
</organism>
<evidence type="ECO:0000313" key="3">
    <source>
        <dbReference type="Proteomes" id="UP000639403"/>
    </source>
</evidence>
<name>A0A8H7NS34_9APHY</name>
<gene>
    <name evidence="2" type="ORF">IEO21_10721</name>
</gene>
<dbReference type="SUPFAM" id="SSF53098">
    <property type="entry name" value="Ribonuclease H-like"/>
    <property type="match status" value="1"/>
</dbReference>
<protein>
    <recommendedName>
        <fullName evidence="1">Integrase zinc-binding domain-containing protein</fullName>
    </recommendedName>
</protein>
<evidence type="ECO:0000259" key="1">
    <source>
        <dbReference type="Pfam" id="PF17921"/>
    </source>
</evidence>
<dbReference type="Proteomes" id="UP000639403">
    <property type="component" value="Unassembled WGS sequence"/>
</dbReference>
<dbReference type="GO" id="GO:0003676">
    <property type="term" value="F:nucleic acid binding"/>
    <property type="evidence" value="ECO:0007669"/>
    <property type="project" value="InterPro"/>
</dbReference>
<dbReference type="Pfam" id="PF17921">
    <property type="entry name" value="Integrase_H2C2"/>
    <property type="match status" value="1"/>
</dbReference>
<accession>A0A8H7NS34</accession>
<dbReference type="PANTHER" id="PTHR37984:SF5">
    <property type="entry name" value="PROTEIN NYNRIN-LIKE"/>
    <property type="match status" value="1"/>
</dbReference>
<proteinExistence type="predicted"/>
<reference evidence="2" key="2">
    <citation type="journal article" name="Front. Microbiol.">
        <title>Degradative Capacity of Two Strains of Rhodonia placenta: From Phenotype to Genotype.</title>
        <authorList>
            <person name="Kolle M."/>
            <person name="Horta M.A.C."/>
            <person name="Nowrousian M."/>
            <person name="Ohm R.A."/>
            <person name="Benz J.P."/>
            <person name="Pilgard A."/>
        </authorList>
    </citation>
    <scope>NUCLEOTIDE SEQUENCE</scope>
    <source>
        <strain evidence="2">FPRL280</strain>
    </source>
</reference>
<dbReference type="PANTHER" id="PTHR37984">
    <property type="entry name" value="PROTEIN CBG26694"/>
    <property type="match status" value="1"/>
</dbReference>
<dbReference type="EMBL" id="JADOXO010001032">
    <property type="protein sequence ID" value="KAF9798446.1"/>
    <property type="molecule type" value="Genomic_DNA"/>
</dbReference>
<reference evidence="2" key="1">
    <citation type="submission" date="2020-11" db="EMBL/GenBank/DDBJ databases">
        <authorList>
            <person name="Koelle M."/>
            <person name="Horta M.A.C."/>
            <person name="Nowrousian M."/>
            <person name="Ohm R.A."/>
            <person name="Benz P."/>
            <person name="Pilgard A."/>
        </authorList>
    </citation>
    <scope>NUCLEOTIDE SEQUENCE</scope>
    <source>
        <strain evidence="2">FPRL280</strain>
    </source>
</reference>
<dbReference type="InterPro" id="IPR012337">
    <property type="entry name" value="RNaseH-like_sf"/>
</dbReference>
<dbReference type="InterPro" id="IPR050951">
    <property type="entry name" value="Retrovirus_Pol_polyprotein"/>
</dbReference>
<evidence type="ECO:0000313" key="2">
    <source>
        <dbReference type="EMBL" id="KAF9798446.1"/>
    </source>
</evidence>
<comment type="caution">
    <text evidence="2">The sequence shown here is derived from an EMBL/GenBank/DDBJ whole genome shotgun (WGS) entry which is preliminary data.</text>
</comment>
<dbReference type="Gene3D" id="3.30.420.10">
    <property type="entry name" value="Ribonuclease H-like superfamily/Ribonuclease H"/>
    <property type="match status" value="1"/>
</dbReference>
<dbReference type="Gene3D" id="1.10.340.70">
    <property type="match status" value="1"/>
</dbReference>
<dbReference type="AlphaFoldDB" id="A0A8H7NS34"/>